<comment type="caution">
    <text evidence="1">The sequence shown here is derived from an EMBL/GenBank/DDBJ whole genome shotgun (WGS) entry which is preliminary data.</text>
</comment>
<reference evidence="1 2" key="1">
    <citation type="journal article" date="2023" name="Sci. Data">
        <title>Genome assembly of the Korean intertidal mud-creeper Batillaria attramentaria.</title>
        <authorList>
            <person name="Patra A.K."/>
            <person name="Ho P.T."/>
            <person name="Jun S."/>
            <person name="Lee S.J."/>
            <person name="Kim Y."/>
            <person name="Won Y.J."/>
        </authorList>
    </citation>
    <scope>NUCLEOTIDE SEQUENCE [LARGE SCALE GENOMIC DNA]</scope>
    <source>
        <strain evidence="1">Wonlab-2016</strain>
    </source>
</reference>
<accession>A0ABD0JVX1</accession>
<evidence type="ECO:0000313" key="1">
    <source>
        <dbReference type="EMBL" id="KAK7478841.1"/>
    </source>
</evidence>
<organism evidence="1 2">
    <name type="scientific">Batillaria attramentaria</name>
    <dbReference type="NCBI Taxonomy" id="370345"/>
    <lineage>
        <taxon>Eukaryota</taxon>
        <taxon>Metazoa</taxon>
        <taxon>Spiralia</taxon>
        <taxon>Lophotrochozoa</taxon>
        <taxon>Mollusca</taxon>
        <taxon>Gastropoda</taxon>
        <taxon>Caenogastropoda</taxon>
        <taxon>Sorbeoconcha</taxon>
        <taxon>Cerithioidea</taxon>
        <taxon>Batillariidae</taxon>
        <taxon>Batillaria</taxon>
    </lineage>
</organism>
<keyword evidence="2" id="KW-1185">Reference proteome</keyword>
<name>A0ABD0JVX1_9CAEN</name>
<proteinExistence type="predicted"/>
<dbReference type="EMBL" id="JACVVK020000316">
    <property type="protein sequence ID" value="KAK7478841.1"/>
    <property type="molecule type" value="Genomic_DNA"/>
</dbReference>
<evidence type="ECO:0000313" key="2">
    <source>
        <dbReference type="Proteomes" id="UP001519460"/>
    </source>
</evidence>
<sequence length="151" mass="17863">MCSRGCPTEGQMAPFFDQKCQTTIATWAELIYKQDQPIKPYDCTRKSMKWTKKWTTKWTKKLFIHYLQGRGRVRGLEPLGGWLCSVISRTQQLYCRRVYSLEARGATGGRVFCDYWDAVFTGVYIRRRLRYVERSDALAFLFYCLTLWPIK</sequence>
<protein>
    <submittedName>
        <fullName evidence="1">Uncharacterized protein</fullName>
    </submittedName>
</protein>
<dbReference type="Proteomes" id="UP001519460">
    <property type="component" value="Unassembled WGS sequence"/>
</dbReference>
<gene>
    <name evidence="1" type="ORF">BaRGS_00029940</name>
</gene>
<dbReference type="AlphaFoldDB" id="A0ABD0JVX1"/>